<reference evidence="3" key="1">
    <citation type="journal article" date="2017" name="Front. Plant Sci.">
        <title>Climate Clever Clovers: New Paradigm to Reduce the Environmental Footprint of Ruminants by Breeding Low Methanogenic Forages Utilizing Haplotype Variation.</title>
        <authorList>
            <person name="Kaur P."/>
            <person name="Appels R."/>
            <person name="Bayer P.E."/>
            <person name="Keeble-Gagnere G."/>
            <person name="Wang J."/>
            <person name="Hirakawa H."/>
            <person name="Shirasawa K."/>
            <person name="Vercoe P."/>
            <person name="Stefanova K."/>
            <person name="Durmic Z."/>
            <person name="Nichols P."/>
            <person name="Revell C."/>
            <person name="Isobe S.N."/>
            <person name="Edwards D."/>
            <person name="Erskine W."/>
        </authorList>
    </citation>
    <scope>NUCLEOTIDE SEQUENCE [LARGE SCALE GENOMIC DNA]</scope>
    <source>
        <strain evidence="3">cv. Daliak</strain>
    </source>
</reference>
<gene>
    <name evidence="2" type="ORF">TSUD_72000</name>
</gene>
<dbReference type="AlphaFoldDB" id="A0A2Z6N683"/>
<evidence type="ECO:0000256" key="1">
    <source>
        <dbReference type="SAM" id="MobiDB-lite"/>
    </source>
</evidence>
<evidence type="ECO:0000313" key="3">
    <source>
        <dbReference type="Proteomes" id="UP000242715"/>
    </source>
</evidence>
<feature type="region of interest" description="Disordered" evidence="1">
    <location>
        <begin position="58"/>
        <end position="91"/>
    </location>
</feature>
<proteinExistence type="predicted"/>
<dbReference type="EMBL" id="DF973753">
    <property type="protein sequence ID" value="GAU39261.1"/>
    <property type="molecule type" value="Genomic_DNA"/>
</dbReference>
<dbReference type="Proteomes" id="UP000242715">
    <property type="component" value="Unassembled WGS sequence"/>
</dbReference>
<feature type="compositionally biased region" description="Polar residues" evidence="1">
    <location>
        <begin position="82"/>
        <end position="91"/>
    </location>
</feature>
<evidence type="ECO:0000313" key="2">
    <source>
        <dbReference type="EMBL" id="GAU39261.1"/>
    </source>
</evidence>
<protein>
    <submittedName>
        <fullName evidence="2">Uncharacterized protein</fullName>
    </submittedName>
</protein>
<sequence>MASQSQTQTQIKLTVSTSPKSDCGTNGDSAASLFPKGQQCLCSPTTHEGSFRCRFHRSRTFSSSTPPPWMKRTKSMPPNHKSVVSVSDSPQ</sequence>
<dbReference type="PANTHER" id="PTHR33132:SF142">
    <property type="entry name" value="SERINE-RICH PROTEIN-LIKE PROTEIN"/>
    <property type="match status" value="1"/>
</dbReference>
<name>A0A2Z6N683_TRISU</name>
<feature type="region of interest" description="Disordered" evidence="1">
    <location>
        <begin position="1"/>
        <end position="26"/>
    </location>
</feature>
<dbReference type="OrthoDB" id="1932391at2759"/>
<keyword evidence="3" id="KW-1185">Reference proteome</keyword>
<dbReference type="PANTHER" id="PTHR33132">
    <property type="entry name" value="OSJNBB0118P14.9 PROTEIN"/>
    <property type="match status" value="1"/>
</dbReference>
<organism evidence="2 3">
    <name type="scientific">Trifolium subterraneum</name>
    <name type="common">Subterranean clover</name>
    <dbReference type="NCBI Taxonomy" id="3900"/>
    <lineage>
        <taxon>Eukaryota</taxon>
        <taxon>Viridiplantae</taxon>
        <taxon>Streptophyta</taxon>
        <taxon>Embryophyta</taxon>
        <taxon>Tracheophyta</taxon>
        <taxon>Spermatophyta</taxon>
        <taxon>Magnoliopsida</taxon>
        <taxon>eudicotyledons</taxon>
        <taxon>Gunneridae</taxon>
        <taxon>Pentapetalae</taxon>
        <taxon>rosids</taxon>
        <taxon>fabids</taxon>
        <taxon>Fabales</taxon>
        <taxon>Fabaceae</taxon>
        <taxon>Papilionoideae</taxon>
        <taxon>50 kb inversion clade</taxon>
        <taxon>NPAAA clade</taxon>
        <taxon>Hologalegina</taxon>
        <taxon>IRL clade</taxon>
        <taxon>Trifolieae</taxon>
        <taxon>Trifolium</taxon>
    </lineage>
</organism>
<accession>A0A2Z6N683</accession>